<dbReference type="FunCoup" id="A0A6J2YK87">
    <property type="interactions" value="110"/>
</dbReference>
<name>A0A6J2YK87_SITOR</name>
<keyword evidence="1" id="KW-0175">Coiled coil</keyword>
<accession>A0A6J2YK87</accession>
<gene>
    <name evidence="3" type="primary">LOC115888748</name>
</gene>
<proteinExistence type="predicted"/>
<organism evidence="2 3">
    <name type="scientific">Sitophilus oryzae</name>
    <name type="common">Rice weevil</name>
    <name type="synonym">Curculio oryzae</name>
    <dbReference type="NCBI Taxonomy" id="7048"/>
    <lineage>
        <taxon>Eukaryota</taxon>
        <taxon>Metazoa</taxon>
        <taxon>Ecdysozoa</taxon>
        <taxon>Arthropoda</taxon>
        <taxon>Hexapoda</taxon>
        <taxon>Insecta</taxon>
        <taxon>Pterygota</taxon>
        <taxon>Neoptera</taxon>
        <taxon>Endopterygota</taxon>
        <taxon>Coleoptera</taxon>
        <taxon>Polyphaga</taxon>
        <taxon>Cucujiformia</taxon>
        <taxon>Curculionidae</taxon>
        <taxon>Dryophthorinae</taxon>
        <taxon>Sitophilus</taxon>
    </lineage>
</organism>
<dbReference type="KEGG" id="soy:115888748"/>
<evidence type="ECO:0000313" key="3">
    <source>
        <dbReference type="RefSeq" id="XP_030764443.1"/>
    </source>
</evidence>
<sequence length="119" mass="13943">MPLFGNKFSPKKTPLRKSSVSLKSNHLDELVDDEKRIKLNLSDQKLIFVNGEWRPSSGKNSSIYKLNEKLKKRNEELEEENNLLKLKFEVLLNMMTQITAEHQLQDEVIQGLKETNFRE</sequence>
<dbReference type="InterPro" id="IPR028118">
    <property type="entry name" value="Chibby_fam"/>
</dbReference>
<keyword evidence="2" id="KW-1185">Reference proteome</keyword>
<dbReference type="GeneID" id="115888748"/>
<dbReference type="InParanoid" id="A0A6J2YK87"/>
<evidence type="ECO:0000256" key="1">
    <source>
        <dbReference type="SAM" id="Coils"/>
    </source>
</evidence>
<reference evidence="3" key="1">
    <citation type="submission" date="2025-08" db="UniProtKB">
        <authorList>
            <consortium name="RefSeq"/>
        </authorList>
    </citation>
    <scope>IDENTIFICATION</scope>
    <source>
        <tissue evidence="3">Gonads</tissue>
    </source>
</reference>
<dbReference type="Proteomes" id="UP000504635">
    <property type="component" value="Unplaced"/>
</dbReference>
<dbReference type="RefSeq" id="XP_030764443.1">
    <property type="nucleotide sequence ID" value="XM_030908583.1"/>
</dbReference>
<feature type="coiled-coil region" evidence="1">
    <location>
        <begin position="60"/>
        <end position="94"/>
    </location>
</feature>
<dbReference type="OrthoDB" id="2145765at2759"/>
<protein>
    <submittedName>
        <fullName evidence="3">Protein chibby homolog 1-like</fullName>
    </submittedName>
</protein>
<evidence type="ECO:0000313" key="2">
    <source>
        <dbReference type="Proteomes" id="UP000504635"/>
    </source>
</evidence>
<dbReference type="AlphaFoldDB" id="A0A6J2YK87"/>
<dbReference type="Pfam" id="PF14645">
    <property type="entry name" value="Chibby"/>
    <property type="match status" value="1"/>
</dbReference>